<dbReference type="RefSeq" id="WP_156690874.1">
    <property type="nucleotide sequence ID" value="NZ_CP034279.1"/>
</dbReference>
<reference evidence="2 3" key="1">
    <citation type="submission" date="2018-12" db="EMBL/GenBank/DDBJ databases">
        <title>Complete genome sequence of Streptomyces ficellus NRRL8067, the producer of ficellomycin, feldamycin and nojirimycin.</title>
        <authorList>
            <person name="Zhang H."/>
            <person name="Yue R."/>
            <person name="Liu Y."/>
            <person name="Li M."/>
            <person name="Mu H."/>
            <person name="Zhang J."/>
        </authorList>
    </citation>
    <scope>NUCLEOTIDE SEQUENCE [LARGE SCALE GENOMIC DNA]</scope>
    <source>
        <strain evidence="2 3">NRRL 8067</strain>
    </source>
</reference>
<sequence>MDERYAKARALSQSVRRTYWPAYQQDPNIIGMAFGQRTTGGSRTDEPAVVIYVARKVSDRYLPPSRHLPQRLYVGGDSIEVDVVETGPVYPLEFTARTRPAPSGISIGHPLVTAGTLGCLVRDNTDSSLCILSNNHVLANHNAAMPGDAIIQPGTFDGGTAPGDTIATLKRFTTIGMSGNTIDAAIAQVTNPGDVVDRMMNNLMPVPGPGHPAVGLLFAGSCNRTFINPIQDVMTQLNIAFPAGAGSTATAQIGMNVEKVGRTTEYTTSTVLEIDATLTLAYNFGPATFDSQIATAWLCEGGDSGSIVCQGGAGGNEDHCGGCLIISMASSMLGEDLSVHQQLEKEFREQHLSRTRTGKYLIDVFFHNEDRLVNRARQTRLSEEDRAHARRLYDRYAELITRIMARPHVDETRLSAEDLAEARQALQLAKRYMTAEEGAVADELFELAKRAQGLKPGEVLHMLDHPAVHDRVKQLVSRIDFLQQPEP</sequence>
<dbReference type="Gene3D" id="2.40.10.10">
    <property type="entry name" value="Trypsin-like serine proteases"/>
    <property type="match status" value="1"/>
</dbReference>
<evidence type="ECO:0000313" key="2">
    <source>
        <dbReference type="EMBL" id="QGV77052.1"/>
    </source>
</evidence>
<dbReference type="Proteomes" id="UP000422572">
    <property type="component" value="Chromosome"/>
</dbReference>
<dbReference type="OrthoDB" id="104542at2"/>
<name>A0A6I6FA22_9ACTN</name>
<dbReference type="InterPro" id="IPR057905">
    <property type="entry name" value="Nal1_N"/>
</dbReference>
<evidence type="ECO:0000313" key="3">
    <source>
        <dbReference type="Proteomes" id="UP000422572"/>
    </source>
</evidence>
<dbReference type="SUPFAM" id="SSF50494">
    <property type="entry name" value="Trypsin-like serine proteases"/>
    <property type="match status" value="1"/>
</dbReference>
<dbReference type="Pfam" id="PF25608">
    <property type="entry name" value="NAL1_N"/>
    <property type="match status" value="1"/>
</dbReference>
<proteinExistence type="predicted"/>
<keyword evidence="3" id="KW-1185">Reference proteome</keyword>
<evidence type="ECO:0000259" key="1">
    <source>
        <dbReference type="Pfam" id="PF25608"/>
    </source>
</evidence>
<dbReference type="InterPro" id="IPR009003">
    <property type="entry name" value="Peptidase_S1_PA"/>
</dbReference>
<feature type="domain" description="Nal1 N-terminal" evidence="1">
    <location>
        <begin position="30"/>
        <end position="83"/>
    </location>
</feature>
<dbReference type="AlphaFoldDB" id="A0A6I6FA22"/>
<organism evidence="2 3">
    <name type="scientific">Streptomyces ficellus</name>
    <dbReference type="NCBI Taxonomy" id="1977088"/>
    <lineage>
        <taxon>Bacteria</taxon>
        <taxon>Bacillati</taxon>
        <taxon>Actinomycetota</taxon>
        <taxon>Actinomycetes</taxon>
        <taxon>Kitasatosporales</taxon>
        <taxon>Streptomycetaceae</taxon>
        <taxon>Streptomyces</taxon>
    </lineage>
</organism>
<protein>
    <submittedName>
        <fullName evidence="2">DUF4398 domain-containing protein</fullName>
    </submittedName>
</protein>
<dbReference type="KEGG" id="sfic:EIZ62_01360"/>
<gene>
    <name evidence="2" type="ORF">EIZ62_01360</name>
</gene>
<dbReference type="InterPro" id="IPR043504">
    <property type="entry name" value="Peptidase_S1_PA_chymotrypsin"/>
</dbReference>
<accession>A0A6I6FA22</accession>
<dbReference type="EMBL" id="CP034279">
    <property type="protein sequence ID" value="QGV77052.1"/>
    <property type="molecule type" value="Genomic_DNA"/>
</dbReference>